<dbReference type="EMBL" id="CAMPGE010029489">
    <property type="protein sequence ID" value="CAI2386964.1"/>
    <property type="molecule type" value="Genomic_DNA"/>
</dbReference>
<dbReference type="Proteomes" id="UP001295684">
    <property type="component" value="Unassembled WGS sequence"/>
</dbReference>
<keyword evidence="1" id="KW-1133">Transmembrane helix</keyword>
<organism evidence="2 3">
    <name type="scientific">Euplotes crassus</name>
    <dbReference type="NCBI Taxonomy" id="5936"/>
    <lineage>
        <taxon>Eukaryota</taxon>
        <taxon>Sar</taxon>
        <taxon>Alveolata</taxon>
        <taxon>Ciliophora</taxon>
        <taxon>Intramacronucleata</taxon>
        <taxon>Spirotrichea</taxon>
        <taxon>Hypotrichia</taxon>
        <taxon>Euplotida</taxon>
        <taxon>Euplotidae</taxon>
        <taxon>Moneuplotes</taxon>
    </lineage>
</organism>
<evidence type="ECO:0000313" key="3">
    <source>
        <dbReference type="Proteomes" id="UP001295684"/>
    </source>
</evidence>
<keyword evidence="1" id="KW-0812">Transmembrane</keyword>
<evidence type="ECO:0000313" key="2">
    <source>
        <dbReference type="EMBL" id="CAI2386964.1"/>
    </source>
</evidence>
<feature type="transmembrane region" description="Helical" evidence="1">
    <location>
        <begin position="36"/>
        <end position="56"/>
    </location>
</feature>
<dbReference type="AlphaFoldDB" id="A0AAD1Y937"/>
<sequence length="163" mass="18344">MSSNCSGVCTSLIVKSKLQLPCTTEGTCSLNSGGSLILSSGALDFFICFFCCISFCNRLRISDFKEVGNLSEGSCSDLDFIMFFSKLEDFSKIHSSDSLKLKEVCSMFCQSLVCSIDLLLHHNFSFLSLNSFMISDLRRCLRYNFITDISIFKIFIILGYRDR</sequence>
<evidence type="ECO:0000256" key="1">
    <source>
        <dbReference type="SAM" id="Phobius"/>
    </source>
</evidence>
<protein>
    <submittedName>
        <fullName evidence="2">Uncharacterized protein</fullName>
    </submittedName>
</protein>
<proteinExistence type="predicted"/>
<gene>
    <name evidence="2" type="ORF">ECRASSUSDP1_LOCUS28590</name>
</gene>
<comment type="caution">
    <text evidence="2">The sequence shown here is derived from an EMBL/GenBank/DDBJ whole genome shotgun (WGS) entry which is preliminary data.</text>
</comment>
<feature type="transmembrane region" description="Helical" evidence="1">
    <location>
        <begin position="141"/>
        <end position="160"/>
    </location>
</feature>
<accession>A0AAD1Y937</accession>
<reference evidence="2" key="1">
    <citation type="submission" date="2023-07" db="EMBL/GenBank/DDBJ databases">
        <authorList>
            <consortium name="AG Swart"/>
            <person name="Singh M."/>
            <person name="Singh A."/>
            <person name="Seah K."/>
            <person name="Emmerich C."/>
        </authorList>
    </citation>
    <scope>NUCLEOTIDE SEQUENCE</scope>
    <source>
        <strain evidence="2">DP1</strain>
    </source>
</reference>
<keyword evidence="1" id="KW-0472">Membrane</keyword>
<name>A0AAD1Y937_EUPCR</name>
<keyword evidence="3" id="KW-1185">Reference proteome</keyword>